<evidence type="ECO:0000313" key="2">
    <source>
        <dbReference type="EMBL" id="KUH31124.1"/>
    </source>
</evidence>
<sequence length="144" mass="16978">MKPESPRIKRTRHAKHFLTYHFVWIPKYGRDILVGKVAERLKEMLKEYSQEIGCEVIALEVMPDHVHVFLQAKPNLSPAQIVNHLKGKTARKLLQEFPELRSKTTHGRLWSRSYFVASVGYITDEIVKHYVETQWERELKRRGA</sequence>
<dbReference type="Pfam" id="PF01797">
    <property type="entry name" value="Y1_Tnp"/>
    <property type="match status" value="1"/>
</dbReference>
<proteinExistence type="predicted"/>
<dbReference type="OrthoDB" id="92826at2157"/>
<feature type="domain" description="Transposase IS200-like" evidence="1">
    <location>
        <begin position="15"/>
        <end position="134"/>
    </location>
</feature>
<dbReference type="RefSeq" id="WP_058939973.1">
    <property type="nucleotide sequence ID" value="NZ_LLYW01000067.1"/>
</dbReference>
<dbReference type="GO" id="GO:0003677">
    <property type="term" value="F:DNA binding"/>
    <property type="evidence" value="ECO:0007669"/>
    <property type="project" value="InterPro"/>
</dbReference>
<dbReference type="InterPro" id="IPR036515">
    <property type="entry name" value="Transposase_17_sf"/>
</dbReference>
<name>A0A124EAY4_9EURY</name>
<protein>
    <submittedName>
        <fullName evidence="2">Transposase</fullName>
    </submittedName>
</protein>
<dbReference type="InterPro" id="IPR002686">
    <property type="entry name" value="Transposase_17"/>
</dbReference>
<dbReference type="PANTHER" id="PTHR33360:SF2">
    <property type="entry name" value="TRANSPOSASE FOR INSERTION SEQUENCE ELEMENT IS200"/>
    <property type="match status" value="1"/>
</dbReference>
<keyword evidence="3" id="KW-1185">Reference proteome</keyword>
<dbReference type="GO" id="GO:0004803">
    <property type="term" value="F:transposase activity"/>
    <property type="evidence" value="ECO:0007669"/>
    <property type="project" value="InterPro"/>
</dbReference>
<evidence type="ECO:0000259" key="1">
    <source>
        <dbReference type="SMART" id="SM01321"/>
    </source>
</evidence>
<reference evidence="2 3" key="1">
    <citation type="submission" date="2015-10" db="EMBL/GenBank/DDBJ databases">
        <title>Draft genome sequence of Thermococcus celericrescens strain DSM 17994.</title>
        <authorList>
            <person name="Hong S.-J."/>
            <person name="Park C.-E."/>
            <person name="Shin J.-H."/>
        </authorList>
    </citation>
    <scope>NUCLEOTIDE SEQUENCE [LARGE SCALE GENOMIC DNA]</scope>
    <source>
        <strain evidence="2 3">DSM 17994</strain>
    </source>
</reference>
<dbReference type="PANTHER" id="PTHR33360">
    <property type="entry name" value="TRANSPOSASE FOR INSERTION SEQUENCE ELEMENT IS200"/>
    <property type="match status" value="1"/>
</dbReference>
<organism evidence="2 3">
    <name type="scientific">Thermococcus celericrescens</name>
    <dbReference type="NCBI Taxonomy" id="227598"/>
    <lineage>
        <taxon>Archaea</taxon>
        <taxon>Methanobacteriati</taxon>
        <taxon>Methanobacteriota</taxon>
        <taxon>Thermococci</taxon>
        <taxon>Thermococcales</taxon>
        <taxon>Thermococcaceae</taxon>
        <taxon>Thermococcus</taxon>
    </lineage>
</organism>
<dbReference type="EMBL" id="LLYW01000067">
    <property type="protein sequence ID" value="KUH31124.1"/>
    <property type="molecule type" value="Genomic_DNA"/>
</dbReference>
<dbReference type="Gene3D" id="3.30.70.1290">
    <property type="entry name" value="Transposase IS200-like"/>
    <property type="match status" value="1"/>
</dbReference>
<gene>
    <name evidence="2" type="ORF">APY94_12760</name>
</gene>
<accession>A0A124EAY4</accession>
<evidence type="ECO:0000313" key="3">
    <source>
        <dbReference type="Proteomes" id="UP000053462"/>
    </source>
</evidence>
<comment type="caution">
    <text evidence="2">The sequence shown here is derived from an EMBL/GenBank/DDBJ whole genome shotgun (WGS) entry which is preliminary data.</text>
</comment>
<dbReference type="GO" id="GO:0006313">
    <property type="term" value="P:DNA transposition"/>
    <property type="evidence" value="ECO:0007669"/>
    <property type="project" value="InterPro"/>
</dbReference>
<dbReference type="Proteomes" id="UP000053462">
    <property type="component" value="Unassembled WGS sequence"/>
</dbReference>
<dbReference type="AlphaFoldDB" id="A0A124EAY4"/>
<dbReference type="NCBIfam" id="NF033573">
    <property type="entry name" value="transpos_IS200"/>
    <property type="match status" value="1"/>
</dbReference>
<dbReference type="SUPFAM" id="SSF143422">
    <property type="entry name" value="Transposase IS200-like"/>
    <property type="match status" value="1"/>
</dbReference>
<dbReference type="SMART" id="SM01321">
    <property type="entry name" value="Y1_Tnp"/>
    <property type="match status" value="1"/>
</dbReference>